<gene>
    <name evidence="4" type="ORF">TeGR_g8175</name>
</gene>
<dbReference type="InterPro" id="IPR038071">
    <property type="entry name" value="UROD/MetE-like_sf"/>
</dbReference>
<dbReference type="Gene3D" id="3.20.20.210">
    <property type="match status" value="1"/>
</dbReference>
<dbReference type="EMBL" id="BRYB01000816">
    <property type="protein sequence ID" value="GMI38316.1"/>
    <property type="molecule type" value="Genomic_DNA"/>
</dbReference>
<dbReference type="PROSITE" id="PS00907">
    <property type="entry name" value="UROD_2"/>
    <property type="match status" value="1"/>
</dbReference>
<evidence type="ECO:0000313" key="4">
    <source>
        <dbReference type="EMBL" id="GMI38316.1"/>
    </source>
</evidence>
<protein>
    <recommendedName>
        <fullName evidence="2 3">Uroporphyrinogen decarboxylase (URO-D) domain-containing protein</fullName>
    </recommendedName>
</protein>
<reference evidence="4 5" key="1">
    <citation type="journal article" date="2023" name="Commun. Biol.">
        <title>Genome analysis of Parmales, the sister group of diatoms, reveals the evolutionary specialization of diatoms from phago-mixotrophs to photoautotrophs.</title>
        <authorList>
            <person name="Ban H."/>
            <person name="Sato S."/>
            <person name="Yoshikawa S."/>
            <person name="Yamada K."/>
            <person name="Nakamura Y."/>
            <person name="Ichinomiya M."/>
            <person name="Sato N."/>
            <person name="Blanc-Mathieu R."/>
            <person name="Endo H."/>
            <person name="Kuwata A."/>
            <person name="Ogata H."/>
        </authorList>
    </citation>
    <scope>NUCLEOTIDE SEQUENCE [LARGE SCALE GENOMIC DNA]</scope>
</reference>
<dbReference type="PANTHER" id="PTHR21091:SF169">
    <property type="entry name" value="UROPORPHYRINOGEN DECARBOXYLASE"/>
    <property type="match status" value="1"/>
</dbReference>
<evidence type="ECO:0000313" key="5">
    <source>
        <dbReference type="Proteomes" id="UP001165060"/>
    </source>
</evidence>
<evidence type="ECO:0000256" key="1">
    <source>
        <dbReference type="SAM" id="SignalP"/>
    </source>
</evidence>
<feature type="chain" id="PRO_5045119894" description="Uroporphyrinogen decarboxylase (URO-D) domain-containing protein" evidence="1">
    <location>
        <begin position="23"/>
        <end position="336"/>
    </location>
</feature>
<dbReference type="Proteomes" id="UP001165060">
    <property type="component" value="Unassembled WGS sequence"/>
</dbReference>
<proteinExistence type="predicted"/>
<organism evidence="4 5">
    <name type="scientific">Tetraparma gracilis</name>
    <dbReference type="NCBI Taxonomy" id="2962635"/>
    <lineage>
        <taxon>Eukaryota</taxon>
        <taxon>Sar</taxon>
        <taxon>Stramenopiles</taxon>
        <taxon>Ochrophyta</taxon>
        <taxon>Bolidophyceae</taxon>
        <taxon>Parmales</taxon>
        <taxon>Triparmaceae</taxon>
        <taxon>Tetraparma</taxon>
    </lineage>
</organism>
<comment type="caution">
    <text evidence="4">The sequence shown here is derived from an EMBL/GenBank/DDBJ whole genome shotgun (WGS) entry which is preliminary data.</text>
</comment>
<feature type="signal peptide" evidence="1">
    <location>
        <begin position="1"/>
        <end position="22"/>
    </location>
</feature>
<evidence type="ECO:0000259" key="3">
    <source>
        <dbReference type="PROSITE" id="PS00907"/>
    </source>
</evidence>
<feature type="domain" description="Uroporphyrinogen decarboxylase (URO-D)" evidence="3">
    <location>
        <begin position="191"/>
        <end position="207"/>
    </location>
</feature>
<keyword evidence="5" id="KW-1185">Reference proteome</keyword>
<accession>A0ABQ6N1C2</accession>
<dbReference type="PROSITE" id="PS00906">
    <property type="entry name" value="UROD_1"/>
    <property type="match status" value="1"/>
</dbReference>
<dbReference type="SUPFAM" id="SSF51726">
    <property type="entry name" value="UROD/MetE-like"/>
    <property type="match status" value="1"/>
</dbReference>
<dbReference type="PANTHER" id="PTHR21091">
    <property type="entry name" value="METHYLTETRAHYDROFOLATE:HOMOCYSTEINE METHYLTRANSFERASE RELATED"/>
    <property type="match status" value="1"/>
</dbReference>
<evidence type="ECO:0000259" key="2">
    <source>
        <dbReference type="PROSITE" id="PS00906"/>
    </source>
</evidence>
<dbReference type="InterPro" id="IPR000257">
    <property type="entry name" value="Uroporphyrinogen_deCOase"/>
</dbReference>
<keyword evidence="1" id="KW-0732">Signal</keyword>
<name>A0ABQ6N1C2_9STRA</name>
<dbReference type="Pfam" id="PF01208">
    <property type="entry name" value="URO-D"/>
    <property type="match status" value="1"/>
</dbReference>
<sequence>MTAFSHLSRLSLVLFLLPLASSFAPPSFTSSFTSSSFTPASFTPASSTSALSAASDPLLVRAARGESVERPPVWMMRQAGRHIKEYRDLVAKYPTFRERSEIPEVAVEVSLQPHRNYNTDGCILFSDILTPLPGMGLTFDIEEKKGPVLRKVDSWEQVRAMRKMEPDKTAPFTGEALRTLRKEVAPGAAVLGFVGCPYTLATYLVEGGSSAAYLEIKKMMNADPALLHAMLKNLADSIAEYACYQIESGAQVIQVFDSWAGYLAPKDYDVFAAPYQKMIIDEDKKALSKAYDAYTKAFAIDGLPSLKGTKAEGATQGYSSDYDFKARTKAASIYQR</sequence>
<feature type="domain" description="Uroporphyrinogen decarboxylase (URO-D)" evidence="2">
    <location>
        <begin position="72"/>
        <end position="81"/>
    </location>
</feature>